<gene>
    <name evidence="2" type="ORF">GCM10022292_05250</name>
</gene>
<organism evidence="2 3">
    <name type="scientific">Winogradskyella damuponensis</name>
    <dbReference type="NCBI Taxonomy" id="943939"/>
    <lineage>
        <taxon>Bacteria</taxon>
        <taxon>Pseudomonadati</taxon>
        <taxon>Bacteroidota</taxon>
        <taxon>Flavobacteriia</taxon>
        <taxon>Flavobacteriales</taxon>
        <taxon>Flavobacteriaceae</taxon>
        <taxon>Winogradskyella</taxon>
    </lineage>
</organism>
<sequence length="206" mass="23625">MKHIFLVLAALISLQLKAQDTISTDQLIHKEKIGVHNRNFKLGGFYFSKSSSVNAANDSVNFIRPMIFFKDGTIKQFDYIGNSSITLKKRGKGQKCVLKPKEDFETIITFFECYAEVVQLKEIYSVYSIEGDELRIQALGTDFFTETRGRVLNDSTFVITKSINYGTKKVVDKNYTYQFRASKKPDSTKFKPSSVIQQYYLKQSND</sequence>
<reference evidence="3" key="1">
    <citation type="journal article" date="2019" name="Int. J. Syst. Evol. Microbiol.">
        <title>The Global Catalogue of Microorganisms (GCM) 10K type strain sequencing project: providing services to taxonomists for standard genome sequencing and annotation.</title>
        <authorList>
            <consortium name="The Broad Institute Genomics Platform"/>
            <consortium name="The Broad Institute Genome Sequencing Center for Infectious Disease"/>
            <person name="Wu L."/>
            <person name="Ma J."/>
        </authorList>
    </citation>
    <scope>NUCLEOTIDE SEQUENCE [LARGE SCALE GENOMIC DNA]</scope>
    <source>
        <strain evidence="3">JCM 17633</strain>
    </source>
</reference>
<name>A0ABP8CLR1_9FLAO</name>
<evidence type="ECO:0008006" key="4">
    <source>
        <dbReference type="Google" id="ProtNLM"/>
    </source>
</evidence>
<feature type="signal peptide" evidence="1">
    <location>
        <begin position="1"/>
        <end position="18"/>
    </location>
</feature>
<evidence type="ECO:0000313" key="3">
    <source>
        <dbReference type="Proteomes" id="UP001501682"/>
    </source>
</evidence>
<evidence type="ECO:0000313" key="2">
    <source>
        <dbReference type="EMBL" id="GAA4240912.1"/>
    </source>
</evidence>
<protein>
    <recommendedName>
        <fullName evidence="4">Outer membrane lipoprotein carrier protein LolA</fullName>
    </recommendedName>
</protein>
<keyword evidence="3" id="KW-1185">Reference proteome</keyword>
<dbReference type="Proteomes" id="UP001501682">
    <property type="component" value="Unassembled WGS sequence"/>
</dbReference>
<evidence type="ECO:0000256" key="1">
    <source>
        <dbReference type="SAM" id="SignalP"/>
    </source>
</evidence>
<dbReference type="EMBL" id="BAABCB010000005">
    <property type="protein sequence ID" value="GAA4240912.1"/>
    <property type="molecule type" value="Genomic_DNA"/>
</dbReference>
<feature type="chain" id="PRO_5045942940" description="Outer membrane lipoprotein carrier protein LolA" evidence="1">
    <location>
        <begin position="19"/>
        <end position="206"/>
    </location>
</feature>
<comment type="caution">
    <text evidence="2">The sequence shown here is derived from an EMBL/GenBank/DDBJ whole genome shotgun (WGS) entry which is preliminary data.</text>
</comment>
<dbReference type="RefSeq" id="WP_344712364.1">
    <property type="nucleotide sequence ID" value="NZ_BAABCB010000005.1"/>
</dbReference>
<proteinExistence type="predicted"/>
<keyword evidence="1" id="KW-0732">Signal</keyword>
<accession>A0ABP8CLR1</accession>